<dbReference type="InterPro" id="IPR002939">
    <property type="entry name" value="DnaJ_C"/>
</dbReference>
<gene>
    <name evidence="8" type="ORF">WJX72_010382</name>
</gene>
<evidence type="ECO:0000256" key="2">
    <source>
        <dbReference type="ARBA" id="ARBA00022737"/>
    </source>
</evidence>
<dbReference type="EMBL" id="JALJOR010000008">
    <property type="protein sequence ID" value="KAK9813190.1"/>
    <property type="molecule type" value="Genomic_DNA"/>
</dbReference>
<dbReference type="InterPro" id="IPR008971">
    <property type="entry name" value="HSP40/DnaJ_pept-bd"/>
</dbReference>
<dbReference type="AlphaFoldDB" id="A0AAW1PTN2"/>
<keyword evidence="4 5" id="KW-0862">Zinc</keyword>
<name>A0AAW1PTN2_9CHLO</name>
<dbReference type="CDD" id="cd10747">
    <property type="entry name" value="DnaJ_C"/>
    <property type="match status" value="1"/>
</dbReference>
<keyword evidence="9" id="KW-1185">Reference proteome</keyword>
<dbReference type="FunFam" id="2.60.260.20:FF:000003">
    <property type="entry name" value="DnaJ subfamily A member 2"/>
    <property type="match status" value="1"/>
</dbReference>
<dbReference type="Gene3D" id="2.60.260.20">
    <property type="entry name" value="Urease metallochaperone UreE, N-terminal domain"/>
    <property type="match status" value="2"/>
</dbReference>
<keyword evidence="1 5" id="KW-0479">Metal-binding</keyword>
<feature type="zinc finger region" description="CR-type" evidence="5">
    <location>
        <begin position="82"/>
        <end position="166"/>
    </location>
</feature>
<dbReference type="Pfam" id="PF01556">
    <property type="entry name" value="DnaJ_C"/>
    <property type="match status" value="1"/>
</dbReference>
<keyword evidence="3 5" id="KW-0863">Zinc-finger</keyword>
<dbReference type="FunFam" id="2.10.230.10:FF:000001">
    <property type="entry name" value="DnaJ subfamily A member 2"/>
    <property type="match status" value="1"/>
</dbReference>
<comment type="caution">
    <text evidence="8">The sequence shown here is derived from an EMBL/GenBank/DDBJ whole genome shotgun (WGS) entry which is preliminary data.</text>
</comment>
<dbReference type="PROSITE" id="PS51188">
    <property type="entry name" value="ZF_CR"/>
    <property type="match status" value="1"/>
</dbReference>
<dbReference type="SUPFAM" id="SSF57938">
    <property type="entry name" value="DnaJ/Hsp40 cysteine-rich domain"/>
    <property type="match status" value="1"/>
</dbReference>
<proteinExistence type="predicted"/>
<dbReference type="InterPro" id="IPR036410">
    <property type="entry name" value="HSP_DnaJ_Cys-rich_dom_sf"/>
</dbReference>
<dbReference type="GO" id="GO:0030544">
    <property type="term" value="F:Hsp70 protein binding"/>
    <property type="evidence" value="ECO:0007669"/>
    <property type="project" value="InterPro"/>
</dbReference>
<evidence type="ECO:0000256" key="4">
    <source>
        <dbReference type="ARBA" id="ARBA00022833"/>
    </source>
</evidence>
<feature type="region of interest" description="Disordered" evidence="6">
    <location>
        <begin position="1"/>
        <end position="22"/>
    </location>
</feature>
<dbReference type="PANTHER" id="PTHR43888">
    <property type="entry name" value="DNAJ-LIKE-2, ISOFORM A-RELATED"/>
    <property type="match status" value="1"/>
</dbReference>
<evidence type="ECO:0000259" key="7">
    <source>
        <dbReference type="PROSITE" id="PS51188"/>
    </source>
</evidence>
<reference evidence="8 9" key="1">
    <citation type="journal article" date="2024" name="Nat. Commun.">
        <title>Phylogenomics reveals the evolutionary origins of lichenization in chlorophyte algae.</title>
        <authorList>
            <person name="Puginier C."/>
            <person name="Libourel C."/>
            <person name="Otte J."/>
            <person name="Skaloud P."/>
            <person name="Haon M."/>
            <person name="Grisel S."/>
            <person name="Petersen M."/>
            <person name="Berrin J.G."/>
            <person name="Delaux P.M."/>
            <person name="Dal Grande F."/>
            <person name="Keller J."/>
        </authorList>
    </citation>
    <scope>NUCLEOTIDE SEQUENCE [LARGE SCALE GENOMIC DNA]</scope>
    <source>
        <strain evidence="8 9">SAG 2043</strain>
    </source>
</reference>
<dbReference type="Gene3D" id="2.10.230.10">
    <property type="entry name" value="Heat shock protein DnaJ, cysteine-rich domain"/>
    <property type="match status" value="1"/>
</dbReference>
<evidence type="ECO:0000256" key="1">
    <source>
        <dbReference type="ARBA" id="ARBA00022723"/>
    </source>
</evidence>
<protein>
    <recommendedName>
        <fullName evidence="7">CR-type domain-containing protein</fullName>
    </recommendedName>
</protein>
<dbReference type="InterPro" id="IPR001305">
    <property type="entry name" value="HSP_DnaJ_Cys-rich_dom"/>
</dbReference>
<organism evidence="8 9">
    <name type="scientific">[Myrmecia] bisecta</name>
    <dbReference type="NCBI Taxonomy" id="41462"/>
    <lineage>
        <taxon>Eukaryota</taxon>
        <taxon>Viridiplantae</taxon>
        <taxon>Chlorophyta</taxon>
        <taxon>core chlorophytes</taxon>
        <taxon>Trebouxiophyceae</taxon>
        <taxon>Trebouxiales</taxon>
        <taxon>Trebouxiaceae</taxon>
        <taxon>Myrmecia</taxon>
    </lineage>
</organism>
<dbReference type="GO" id="GO:0006457">
    <property type="term" value="P:protein folding"/>
    <property type="evidence" value="ECO:0007669"/>
    <property type="project" value="InterPro"/>
</dbReference>
<dbReference type="GO" id="GO:0051082">
    <property type="term" value="F:unfolded protein binding"/>
    <property type="evidence" value="ECO:0007669"/>
    <property type="project" value="InterPro"/>
</dbReference>
<evidence type="ECO:0000256" key="3">
    <source>
        <dbReference type="ARBA" id="ARBA00022771"/>
    </source>
</evidence>
<dbReference type="InterPro" id="IPR044713">
    <property type="entry name" value="DNJA1/2-like"/>
</dbReference>
<dbReference type="SUPFAM" id="SSF49493">
    <property type="entry name" value="HSP40/DnaJ peptide-binding domain"/>
    <property type="match status" value="2"/>
</dbReference>
<dbReference type="Pfam" id="PF00684">
    <property type="entry name" value="DnaJ_CXXCXGXG"/>
    <property type="match status" value="1"/>
</dbReference>
<dbReference type="GO" id="GO:0008270">
    <property type="term" value="F:zinc ion binding"/>
    <property type="evidence" value="ECO:0007669"/>
    <property type="project" value="UniProtKB-KW"/>
</dbReference>
<dbReference type="Proteomes" id="UP001489004">
    <property type="component" value="Unassembled WGS sequence"/>
</dbReference>
<accession>A0AAW1PTN2</accession>
<evidence type="ECO:0000313" key="8">
    <source>
        <dbReference type="EMBL" id="KAK9813190.1"/>
    </source>
</evidence>
<evidence type="ECO:0000256" key="5">
    <source>
        <dbReference type="PROSITE-ProRule" id="PRU00546"/>
    </source>
</evidence>
<feature type="compositionally biased region" description="Basic and acidic residues" evidence="6">
    <location>
        <begin position="12"/>
        <end position="22"/>
    </location>
</feature>
<feature type="domain" description="CR-type" evidence="7">
    <location>
        <begin position="82"/>
        <end position="166"/>
    </location>
</feature>
<evidence type="ECO:0000256" key="6">
    <source>
        <dbReference type="SAM" id="MobiDB-lite"/>
    </source>
</evidence>
<keyword evidence="2" id="KW-0677">Repeat</keyword>
<sequence length="316" mass="34007">MLEAGYPARPRSGGDADDVKEFKPSGMLHDAEMQKGYDAYGADANNDGMGSGDGGGGMADIFKRLGGGGGMRQTREWRGEDVVRKDNSLTQNIKCETCSGAGTKSGRKCQCDVCHGLGAQVMMRPITDGMMHRIEQPCSSCNQIGVHIPQDDVCTVCLGKGLVPDVKVFDVHVEQGHKDGDTALVLRGEAGCCEPNLQPGDVIFVLEQTPHKSFERVDNVLIYEKEISLTEALCGTHFHIPHLDGRSLSVTSGMVMKPDSLMMCIKGEGMPVLGSPHIKGDLFIIFSVVFPETISSEQLEMLKRALPGPSATLEKP</sequence>
<evidence type="ECO:0000313" key="9">
    <source>
        <dbReference type="Proteomes" id="UP001489004"/>
    </source>
</evidence>
<dbReference type="CDD" id="cd10719">
    <property type="entry name" value="DnaJ_zf"/>
    <property type="match status" value="1"/>
</dbReference>